<evidence type="ECO:0000259" key="7">
    <source>
        <dbReference type="PROSITE" id="PS51754"/>
    </source>
</evidence>
<dbReference type="Proteomes" id="UP001497522">
    <property type="component" value="Chromosome 11"/>
</dbReference>
<evidence type="ECO:0000256" key="2">
    <source>
        <dbReference type="ARBA" id="ARBA00022491"/>
    </source>
</evidence>
<evidence type="ECO:0000256" key="4">
    <source>
        <dbReference type="ARBA" id="ARBA00023163"/>
    </source>
</evidence>
<dbReference type="EMBL" id="OZ023712">
    <property type="protein sequence ID" value="CAK9860996.1"/>
    <property type="molecule type" value="Genomic_DNA"/>
</dbReference>
<keyword evidence="3" id="KW-0805">Transcription regulation</keyword>
<feature type="region of interest" description="Disordered" evidence="6">
    <location>
        <begin position="64"/>
        <end position="95"/>
    </location>
</feature>
<dbReference type="InterPro" id="IPR038933">
    <property type="entry name" value="Ovate"/>
</dbReference>
<reference evidence="8" key="1">
    <citation type="submission" date="2024-03" db="EMBL/GenBank/DDBJ databases">
        <authorList>
            <consortium name="ELIXIR-Norway"/>
            <consortium name="Elixir Norway"/>
        </authorList>
    </citation>
    <scope>NUCLEOTIDE SEQUENCE</scope>
</reference>
<gene>
    <name evidence="8" type="ORF">CSSPJE1EN2_LOCUS3991</name>
</gene>
<evidence type="ECO:0000256" key="5">
    <source>
        <dbReference type="ARBA" id="ARBA00023242"/>
    </source>
</evidence>
<proteinExistence type="predicted"/>
<feature type="domain" description="OVATE" evidence="7">
    <location>
        <begin position="666"/>
        <end position="725"/>
    </location>
</feature>
<organism evidence="8 9">
    <name type="scientific">Sphagnum jensenii</name>
    <dbReference type="NCBI Taxonomy" id="128206"/>
    <lineage>
        <taxon>Eukaryota</taxon>
        <taxon>Viridiplantae</taxon>
        <taxon>Streptophyta</taxon>
        <taxon>Embryophyta</taxon>
        <taxon>Bryophyta</taxon>
        <taxon>Sphagnophytina</taxon>
        <taxon>Sphagnopsida</taxon>
        <taxon>Sphagnales</taxon>
        <taxon>Sphagnaceae</taxon>
        <taxon>Sphagnum</taxon>
    </lineage>
</organism>
<feature type="region of interest" description="Disordered" evidence="6">
    <location>
        <begin position="399"/>
        <end position="423"/>
    </location>
</feature>
<evidence type="ECO:0000256" key="6">
    <source>
        <dbReference type="SAM" id="MobiDB-lite"/>
    </source>
</evidence>
<feature type="compositionally biased region" description="Basic residues" evidence="6">
    <location>
        <begin position="567"/>
        <end position="577"/>
    </location>
</feature>
<keyword evidence="9" id="KW-1185">Reference proteome</keyword>
<evidence type="ECO:0000313" key="8">
    <source>
        <dbReference type="EMBL" id="CAK9860996.1"/>
    </source>
</evidence>
<feature type="compositionally biased region" description="Polar residues" evidence="6">
    <location>
        <begin position="316"/>
        <end position="325"/>
    </location>
</feature>
<name>A0ABP1AEX5_9BRYO</name>
<sequence>MASSVKTPKFGFVSSIIPDAWLFKLKSLGSRSVKRRGTLNTPMSEPVAADQLAPFLPKTVQNCYKHTSPSGLPPSKPTEVTTPDKRTESDTSISRNGNQFLDDAYLTQPTSKRSFIVTPVVTSCKTPGSQITVSSESPSSLFDRLTTYNRSTALSLKNMHKLGGDQLLTIGKGNARSSFRKVGPINIAWLLPGCGSAPRRQVRHGSFDMENDSKTELEAAVPEIEPSDVGNVYRTWPKTAGSREHATTWSLELTNGEVLKKQVVITQGKFGNRWVGSESSFRDLRSRSGIEAGSLTPSSCINELEPDLGHKVSPRRLSSSTNETTRGSRDPPWSFAYPSGTDTTNVSSFELGIRKNRSMWSTTSDSEATFNGEMENGNVSDTQSVLRARILAAERLREGSNFSSREHKKKDNLTSKREESTAQLDSIKSVLEQRRQKSLLLEEEELQQACYRLSTHGSPALGAHNTPVFESFLEVSAKGRSLNLPAGATRVRVDDSSTSSARELHCINVESPSQTTTPQGQADEFCDCRPNRGGREVRGSRNFTNTRRDSSCRAKQRTHESKESIKTKKWSSRHKSKESHGDRSTTHPHRAGHSMENSKFQECDFTPDKQNVCRKPGSRRRSSKEYSRSAALNAPATAPPPPEEAMLDMTIIRNELHGLVKESVAVVKSSYDPYKDFRESMIEMIVEKDVQETGDLEELLQCYLSLNEVEYHTVIVNVFTDVWRELFGNYS</sequence>
<comment type="subcellular location">
    <subcellularLocation>
        <location evidence="1">Nucleus</location>
    </subcellularLocation>
</comment>
<feature type="compositionally biased region" description="Polar residues" evidence="6">
    <location>
        <begin position="510"/>
        <end position="520"/>
    </location>
</feature>
<feature type="compositionally biased region" description="Basic and acidic residues" evidence="6">
    <location>
        <begin position="526"/>
        <end position="539"/>
    </location>
</feature>
<feature type="region of interest" description="Disordered" evidence="6">
    <location>
        <begin position="303"/>
        <end position="339"/>
    </location>
</feature>
<dbReference type="NCBIfam" id="TIGR01568">
    <property type="entry name" value="A_thal_3678"/>
    <property type="match status" value="1"/>
</dbReference>
<feature type="region of interest" description="Disordered" evidence="6">
    <location>
        <begin position="508"/>
        <end position="642"/>
    </location>
</feature>
<dbReference type="PANTHER" id="PTHR33057:SF70">
    <property type="entry name" value="TRANSCRIPTION REPRESSOR-RELATED"/>
    <property type="match status" value="1"/>
</dbReference>
<dbReference type="Pfam" id="PF04844">
    <property type="entry name" value="Ovate"/>
    <property type="match status" value="1"/>
</dbReference>
<keyword evidence="2" id="KW-0678">Repressor</keyword>
<accession>A0ABP1AEX5</accession>
<keyword evidence="5" id="KW-0539">Nucleus</keyword>
<evidence type="ECO:0000313" key="9">
    <source>
        <dbReference type="Proteomes" id="UP001497522"/>
    </source>
</evidence>
<keyword evidence="4" id="KW-0804">Transcription</keyword>
<evidence type="ECO:0000256" key="1">
    <source>
        <dbReference type="ARBA" id="ARBA00004123"/>
    </source>
</evidence>
<protein>
    <recommendedName>
        <fullName evidence="7">OVATE domain-containing protein</fullName>
    </recommendedName>
</protein>
<evidence type="ECO:0000256" key="3">
    <source>
        <dbReference type="ARBA" id="ARBA00023015"/>
    </source>
</evidence>
<feature type="compositionally biased region" description="Basic and acidic residues" evidence="6">
    <location>
        <begin position="546"/>
        <end position="566"/>
    </location>
</feature>
<feature type="compositionally biased region" description="Basic and acidic residues" evidence="6">
    <location>
        <begin position="409"/>
        <end position="420"/>
    </location>
</feature>
<dbReference type="InterPro" id="IPR006458">
    <property type="entry name" value="Ovate_C"/>
</dbReference>
<dbReference type="PANTHER" id="PTHR33057">
    <property type="entry name" value="TRANSCRIPTION REPRESSOR OFP7-RELATED"/>
    <property type="match status" value="1"/>
</dbReference>
<dbReference type="PROSITE" id="PS51754">
    <property type="entry name" value="OVATE"/>
    <property type="match status" value="1"/>
</dbReference>